<keyword evidence="3" id="KW-1185">Reference proteome</keyword>
<evidence type="ECO:0000256" key="1">
    <source>
        <dbReference type="PROSITE-ProRule" id="PRU00339"/>
    </source>
</evidence>
<feature type="repeat" description="TPR" evidence="1">
    <location>
        <begin position="82"/>
        <end position="115"/>
    </location>
</feature>
<proteinExistence type="predicted"/>
<keyword evidence="1" id="KW-0802">TPR repeat</keyword>
<organism evidence="2 3">
    <name type="scientific">Acanthamoeba castellanii (strain ATCC 30010 / Neff)</name>
    <dbReference type="NCBI Taxonomy" id="1257118"/>
    <lineage>
        <taxon>Eukaryota</taxon>
        <taxon>Amoebozoa</taxon>
        <taxon>Discosea</taxon>
        <taxon>Longamoebia</taxon>
        <taxon>Centramoebida</taxon>
        <taxon>Acanthamoebidae</taxon>
        <taxon>Acanthamoeba</taxon>
    </lineage>
</organism>
<dbReference type="RefSeq" id="XP_004334026.1">
    <property type="nucleotide sequence ID" value="XM_004333978.1"/>
</dbReference>
<dbReference type="GeneID" id="14912490"/>
<sequence length="156" mass="17164">MADSSAQSPPIPLASPVRLLDVMSLAQYDKRGNTPAPSPAELNLIAGMKYAGKNEWESAEKKLLVSRDEALSTADCEPEPLAIAHSALGYVYAHTRDFDRAIDNYLQSLQVWERVYKNPADPRLAEFLSDIALIFQLKGDDAKKAEFESKAAAVKK</sequence>
<dbReference type="AlphaFoldDB" id="L8GGZ2"/>
<evidence type="ECO:0008006" key="4">
    <source>
        <dbReference type="Google" id="ProtNLM"/>
    </source>
</evidence>
<dbReference type="EMBL" id="KB008139">
    <property type="protein sequence ID" value="ELR12013.1"/>
    <property type="molecule type" value="Genomic_DNA"/>
</dbReference>
<dbReference type="PROSITE" id="PS50005">
    <property type="entry name" value="TPR"/>
    <property type="match status" value="1"/>
</dbReference>
<dbReference type="Pfam" id="PF13424">
    <property type="entry name" value="TPR_12"/>
    <property type="match status" value="1"/>
</dbReference>
<accession>L8GGZ2</accession>
<dbReference type="Proteomes" id="UP000011083">
    <property type="component" value="Unassembled WGS sequence"/>
</dbReference>
<dbReference type="InterPro" id="IPR011990">
    <property type="entry name" value="TPR-like_helical_dom_sf"/>
</dbReference>
<evidence type="ECO:0000313" key="3">
    <source>
        <dbReference type="Proteomes" id="UP000011083"/>
    </source>
</evidence>
<dbReference type="InterPro" id="IPR019734">
    <property type="entry name" value="TPR_rpt"/>
</dbReference>
<dbReference type="OrthoDB" id="5986190at2759"/>
<name>L8GGZ2_ACACF</name>
<protein>
    <recommendedName>
        <fullName evidence="4">Tetratricopeptide repeat domain containing protein</fullName>
    </recommendedName>
</protein>
<dbReference type="VEuPathDB" id="AmoebaDB:ACA1_321200"/>
<dbReference type="KEGG" id="acan:ACA1_321200"/>
<reference evidence="2 3" key="1">
    <citation type="journal article" date="2013" name="Genome Biol.">
        <title>Genome of Acanthamoeba castellanii highlights extensive lateral gene transfer and early evolution of tyrosine kinase signaling.</title>
        <authorList>
            <person name="Clarke M."/>
            <person name="Lohan A.J."/>
            <person name="Liu B."/>
            <person name="Lagkouvardos I."/>
            <person name="Roy S."/>
            <person name="Zafar N."/>
            <person name="Bertelli C."/>
            <person name="Schilde C."/>
            <person name="Kianianmomeni A."/>
            <person name="Burglin T.R."/>
            <person name="Frech C."/>
            <person name="Turcotte B."/>
            <person name="Kopec K.O."/>
            <person name="Synnott J.M."/>
            <person name="Choo C."/>
            <person name="Paponov I."/>
            <person name="Finkler A."/>
            <person name="Soon Heng Tan C."/>
            <person name="Hutchins A.P."/>
            <person name="Weinmeier T."/>
            <person name="Rattei T."/>
            <person name="Chu J.S."/>
            <person name="Gimenez G."/>
            <person name="Irimia M."/>
            <person name="Rigden D.J."/>
            <person name="Fitzpatrick D.A."/>
            <person name="Lorenzo-Morales J."/>
            <person name="Bateman A."/>
            <person name="Chiu C.H."/>
            <person name="Tang P."/>
            <person name="Hegemann P."/>
            <person name="Fromm H."/>
            <person name="Raoult D."/>
            <person name="Greub G."/>
            <person name="Miranda-Saavedra D."/>
            <person name="Chen N."/>
            <person name="Nash P."/>
            <person name="Ginger M.L."/>
            <person name="Horn M."/>
            <person name="Schaap P."/>
            <person name="Caler L."/>
            <person name="Loftus B."/>
        </authorList>
    </citation>
    <scope>NUCLEOTIDE SEQUENCE [LARGE SCALE GENOMIC DNA]</scope>
    <source>
        <strain evidence="2 3">Neff</strain>
    </source>
</reference>
<dbReference type="Gene3D" id="1.25.40.10">
    <property type="entry name" value="Tetratricopeptide repeat domain"/>
    <property type="match status" value="1"/>
</dbReference>
<dbReference type="SUPFAM" id="SSF48452">
    <property type="entry name" value="TPR-like"/>
    <property type="match status" value="1"/>
</dbReference>
<gene>
    <name evidence="2" type="ORF">ACA1_321200</name>
</gene>
<evidence type="ECO:0000313" key="2">
    <source>
        <dbReference type="EMBL" id="ELR12013.1"/>
    </source>
</evidence>
<dbReference type="OMA" id="CEPEPLA"/>